<feature type="signal peptide" evidence="8">
    <location>
        <begin position="1"/>
        <end position="28"/>
    </location>
</feature>
<dbReference type="UniPathway" id="UPA00219"/>
<proteinExistence type="inferred from homology"/>
<organism evidence="10 11">
    <name type="scientific">Gluconacetobacter tumulicola</name>
    <dbReference type="NCBI Taxonomy" id="1017177"/>
    <lineage>
        <taxon>Bacteria</taxon>
        <taxon>Pseudomonadati</taxon>
        <taxon>Pseudomonadota</taxon>
        <taxon>Alphaproteobacteria</taxon>
        <taxon>Acetobacterales</taxon>
        <taxon>Acetobacteraceae</taxon>
        <taxon>Gluconacetobacter</taxon>
    </lineage>
</organism>
<keyword evidence="8" id="KW-0732">Signal</keyword>
<dbReference type="PANTHER" id="PTHR41533:SF2">
    <property type="entry name" value="BLR7131 PROTEIN"/>
    <property type="match status" value="1"/>
</dbReference>
<comment type="pathway">
    <text evidence="1 7">Cell wall biogenesis; peptidoglycan biosynthesis.</text>
</comment>
<dbReference type="GO" id="GO:0004180">
    <property type="term" value="F:carboxypeptidase activity"/>
    <property type="evidence" value="ECO:0007669"/>
    <property type="project" value="UniProtKB-ARBA"/>
</dbReference>
<evidence type="ECO:0000256" key="6">
    <source>
        <dbReference type="ARBA" id="ARBA00023316"/>
    </source>
</evidence>
<dbReference type="PANTHER" id="PTHR41533">
    <property type="entry name" value="L,D-TRANSPEPTIDASE HI_1667-RELATED"/>
    <property type="match status" value="1"/>
</dbReference>
<evidence type="ECO:0000313" key="10">
    <source>
        <dbReference type="EMBL" id="MBB2179598.1"/>
    </source>
</evidence>
<dbReference type="GO" id="GO:0008360">
    <property type="term" value="P:regulation of cell shape"/>
    <property type="evidence" value="ECO:0007669"/>
    <property type="project" value="UniProtKB-UniRule"/>
</dbReference>
<dbReference type="Proteomes" id="UP000525623">
    <property type="component" value="Unassembled WGS sequence"/>
</dbReference>
<evidence type="ECO:0000256" key="4">
    <source>
        <dbReference type="ARBA" id="ARBA00022960"/>
    </source>
</evidence>
<keyword evidence="4 7" id="KW-0133">Cell shape</keyword>
<dbReference type="CDD" id="cd16913">
    <property type="entry name" value="YkuD_like"/>
    <property type="match status" value="1"/>
</dbReference>
<keyword evidence="3" id="KW-0808">Transferase</keyword>
<reference evidence="10 11" key="1">
    <citation type="submission" date="2020-04" db="EMBL/GenBank/DDBJ databases">
        <title>Description of novel Gluconacetobacter.</title>
        <authorList>
            <person name="Sombolestani A."/>
        </authorList>
    </citation>
    <scope>NUCLEOTIDE SEQUENCE [LARGE SCALE GENOMIC DNA]</scope>
    <source>
        <strain evidence="10 11">LMG 27725</strain>
    </source>
</reference>
<evidence type="ECO:0000256" key="8">
    <source>
        <dbReference type="SAM" id="SignalP"/>
    </source>
</evidence>
<gene>
    <name evidence="10" type="ORF">HLH29_10505</name>
</gene>
<feature type="active site" description="Proton donor/acceptor" evidence="7">
    <location>
        <position position="342"/>
    </location>
</feature>
<dbReference type="InterPro" id="IPR005490">
    <property type="entry name" value="LD_TPept_cat_dom"/>
</dbReference>
<feature type="active site" description="Nucleophile" evidence="7">
    <location>
        <position position="361"/>
    </location>
</feature>
<feature type="domain" description="L,D-TPase catalytic" evidence="9">
    <location>
        <begin position="229"/>
        <end position="382"/>
    </location>
</feature>
<dbReference type="RefSeq" id="WP_182966515.1">
    <property type="nucleotide sequence ID" value="NZ_BAABGC010000001.1"/>
</dbReference>
<evidence type="ECO:0000256" key="5">
    <source>
        <dbReference type="ARBA" id="ARBA00022984"/>
    </source>
</evidence>
<dbReference type="Pfam" id="PF20142">
    <property type="entry name" value="Scaffold"/>
    <property type="match status" value="1"/>
</dbReference>
<accession>A0A7W4JEB3</accession>
<evidence type="ECO:0000256" key="2">
    <source>
        <dbReference type="ARBA" id="ARBA00005992"/>
    </source>
</evidence>
<keyword evidence="11" id="KW-1185">Reference proteome</keyword>
<dbReference type="AlphaFoldDB" id="A0A7W4JEB3"/>
<dbReference type="InterPro" id="IPR045380">
    <property type="entry name" value="LD_TPept_scaffold_dom"/>
</dbReference>
<dbReference type="InterPro" id="IPR052905">
    <property type="entry name" value="LD-transpeptidase_YkuD-like"/>
</dbReference>
<dbReference type="PROSITE" id="PS52029">
    <property type="entry name" value="LD_TPASE"/>
    <property type="match status" value="1"/>
</dbReference>
<dbReference type="GO" id="GO:0009252">
    <property type="term" value="P:peptidoglycan biosynthetic process"/>
    <property type="evidence" value="ECO:0007669"/>
    <property type="project" value="UniProtKB-UniPathway"/>
</dbReference>
<dbReference type="GO" id="GO:0016740">
    <property type="term" value="F:transferase activity"/>
    <property type="evidence" value="ECO:0007669"/>
    <property type="project" value="UniProtKB-KW"/>
</dbReference>
<evidence type="ECO:0000259" key="9">
    <source>
        <dbReference type="PROSITE" id="PS52029"/>
    </source>
</evidence>
<sequence length="472" mass="52226">MTLVRSQISTRGTVARSLLGLAVTCALAACGTNPEHANTELGNLIDSAPQLTVAGEPVNVVLLRRFYARHDFEPVWVARQAEANSLLKAVLRAGENGLDPELFHAGLLRQGTNLSPLDRELLLSDAFLSYGDALARGAVPVERRKDDEALTPEPVDVAARLDAAIDSPDPAAVIDALAPSTPTYRALRQALRTCRRSPADRDSGEAGCLRKIAVNLERQRWLPRSLPPDRVLVNVAEERLVLYRADRPVFSTRVIVGQDVERNQSPEFHALIDASLYNPPWVVPSDIVEREILPKIRRDPDYLARNKMVMLANGEIEQRAGPDAGLGLIMFDMPNRFDVYLHDTPDQDLFKRDNRRISHGCIRVQNPRDFAALLMRQPLDVINQGIAKGTTTRNTLPVPVPVFVVYLTALPDADGVLQFHPDFYNRDAEIWQQLKRQPYGRHPEAQADNRQVSSAGLLAALEGPGSPVGRSF</sequence>
<evidence type="ECO:0000256" key="7">
    <source>
        <dbReference type="PROSITE-ProRule" id="PRU01373"/>
    </source>
</evidence>
<comment type="similarity">
    <text evidence="2">Belongs to the YkuD family.</text>
</comment>
<dbReference type="SUPFAM" id="SSF141523">
    <property type="entry name" value="L,D-transpeptidase catalytic domain-like"/>
    <property type="match status" value="1"/>
</dbReference>
<evidence type="ECO:0000313" key="11">
    <source>
        <dbReference type="Proteomes" id="UP000525623"/>
    </source>
</evidence>
<keyword evidence="5 7" id="KW-0573">Peptidoglycan synthesis</keyword>
<dbReference type="InterPro" id="IPR038063">
    <property type="entry name" value="Transpep_catalytic_dom"/>
</dbReference>
<evidence type="ECO:0000256" key="1">
    <source>
        <dbReference type="ARBA" id="ARBA00004752"/>
    </source>
</evidence>
<evidence type="ECO:0000256" key="3">
    <source>
        <dbReference type="ARBA" id="ARBA00022679"/>
    </source>
</evidence>
<dbReference type="GO" id="GO:0071555">
    <property type="term" value="P:cell wall organization"/>
    <property type="evidence" value="ECO:0007669"/>
    <property type="project" value="UniProtKB-UniRule"/>
</dbReference>
<comment type="caution">
    <text evidence="10">The sequence shown here is derived from an EMBL/GenBank/DDBJ whole genome shotgun (WGS) entry which is preliminary data.</text>
</comment>
<name>A0A7W4JEB3_9PROT</name>
<dbReference type="Pfam" id="PF03734">
    <property type="entry name" value="YkuD"/>
    <property type="match status" value="1"/>
</dbReference>
<protein>
    <submittedName>
        <fullName evidence="10">L,D-transpeptidase family protein</fullName>
    </submittedName>
</protein>
<dbReference type="PROSITE" id="PS51257">
    <property type="entry name" value="PROKAR_LIPOPROTEIN"/>
    <property type="match status" value="1"/>
</dbReference>
<keyword evidence="6 7" id="KW-0961">Cell wall biogenesis/degradation</keyword>
<dbReference type="EMBL" id="JABEQL010000012">
    <property type="protein sequence ID" value="MBB2179598.1"/>
    <property type="molecule type" value="Genomic_DNA"/>
</dbReference>
<dbReference type="Gene3D" id="2.40.440.10">
    <property type="entry name" value="L,D-transpeptidase catalytic domain-like"/>
    <property type="match status" value="1"/>
</dbReference>
<feature type="chain" id="PRO_5031411934" evidence="8">
    <location>
        <begin position="29"/>
        <end position="472"/>
    </location>
</feature>